<keyword evidence="2" id="KW-0488">Methylation</keyword>
<feature type="compositionally biased region" description="Polar residues" evidence="11">
    <location>
        <begin position="226"/>
        <end position="264"/>
    </location>
</feature>
<feature type="compositionally biased region" description="Pro residues" evidence="11">
    <location>
        <begin position="633"/>
        <end position="648"/>
    </location>
</feature>
<feature type="compositionally biased region" description="Low complexity" evidence="11">
    <location>
        <begin position="612"/>
        <end position="625"/>
    </location>
</feature>
<dbReference type="SMART" id="SM00501">
    <property type="entry name" value="BRIGHT"/>
    <property type="match status" value="1"/>
</dbReference>
<dbReference type="GO" id="GO:0006357">
    <property type="term" value="P:regulation of transcription by RNA polymerase II"/>
    <property type="evidence" value="ECO:0007669"/>
    <property type="project" value="TreeGrafter"/>
</dbReference>
<dbReference type="GO" id="GO:0035060">
    <property type="term" value="C:brahma complex"/>
    <property type="evidence" value="ECO:0007669"/>
    <property type="project" value="InterPro"/>
</dbReference>
<dbReference type="EMBL" id="SGJD01003120">
    <property type="protein sequence ID" value="KAB0393564.1"/>
    <property type="molecule type" value="Genomic_DNA"/>
</dbReference>
<dbReference type="CDD" id="cd16876">
    <property type="entry name" value="ARID_ARID1A"/>
    <property type="match status" value="1"/>
</dbReference>
<feature type="compositionally biased region" description="Basic and acidic residues" evidence="11">
    <location>
        <begin position="933"/>
        <end position="957"/>
    </location>
</feature>
<dbReference type="PANTHER" id="PTHR12656:SF12">
    <property type="entry name" value="AT-RICH INTERACTIVE DOMAIN-CONTAINING PROTEIN 1A"/>
    <property type="match status" value="1"/>
</dbReference>
<feature type="compositionally biased region" description="Polar residues" evidence="11">
    <location>
        <begin position="58"/>
        <end position="80"/>
    </location>
</feature>
<dbReference type="FunFam" id="1.10.150.60:FF:000002">
    <property type="entry name" value="AT-rich interactive domain-containing protein 1B"/>
    <property type="match status" value="1"/>
</dbReference>
<dbReference type="PROSITE" id="PS51011">
    <property type="entry name" value="ARID"/>
    <property type="match status" value="1"/>
</dbReference>
<evidence type="ECO:0000256" key="8">
    <source>
        <dbReference type="ARBA" id="ARBA00023125"/>
    </source>
</evidence>
<gene>
    <name evidence="13" type="ORF">E2I00_011992</name>
</gene>
<feature type="region of interest" description="Disordered" evidence="11">
    <location>
        <begin position="1141"/>
        <end position="1166"/>
    </location>
</feature>
<evidence type="ECO:0000256" key="3">
    <source>
        <dbReference type="ARBA" id="ARBA00022553"/>
    </source>
</evidence>
<feature type="compositionally biased region" description="Polar residues" evidence="11">
    <location>
        <begin position="99"/>
        <end position="108"/>
    </location>
</feature>
<dbReference type="GO" id="GO:0031491">
    <property type="term" value="F:nucleosome binding"/>
    <property type="evidence" value="ECO:0007669"/>
    <property type="project" value="TreeGrafter"/>
</dbReference>
<evidence type="ECO:0000256" key="4">
    <source>
        <dbReference type="ARBA" id="ARBA00022853"/>
    </source>
</evidence>
<evidence type="ECO:0000256" key="6">
    <source>
        <dbReference type="ARBA" id="ARBA00022990"/>
    </source>
</evidence>
<dbReference type="GO" id="GO:0045893">
    <property type="term" value="P:positive regulation of DNA-templated transcription"/>
    <property type="evidence" value="ECO:0007669"/>
    <property type="project" value="TreeGrafter"/>
</dbReference>
<dbReference type="InterPro" id="IPR001606">
    <property type="entry name" value="ARID_dom"/>
</dbReference>
<feature type="compositionally biased region" description="Pro residues" evidence="11">
    <location>
        <begin position="970"/>
        <end position="993"/>
    </location>
</feature>
<evidence type="ECO:0000256" key="7">
    <source>
        <dbReference type="ARBA" id="ARBA00023015"/>
    </source>
</evidence>
<keyword evidence="3" id="KW-0597">Phosphoprotein</keyword>
<dbReference type="GO" id="GO:0007399">
    <property type="term" value="P:nervous system development"/>
    <property type="evidence" value="ECO:0007669"/>
    <property type="project" value="UniProtKB-KW"/>
</dbReference>
<dbReference type="InterPro" id="IPR036431">
    <property type="entry name" value="ARID_dom_sf"/>
</dbReference>
<accession>A0A643C057</accession>
<feature type="region of interest" description="Disordered" evidence="11">
    <location>
        <begin position="449"/>
        <end position="476"/>
    </location>
</feature>
<protein>
    <recommendedName>
        <fullName evidence="12">ARID domain-containing protein</fullName>
    </recommendedName>
</protein>
<dbReference type="InterPro" id="IPR021906">
    <property type="entry name" value="BAF250/Osa"/>
</dbReference>
<feature type="compositionally biased region" description="Low complexity" evidence="11">
    <location>
        <begin position="869"/>
        <end position="898"/>
    </location>
</feature>
<evidence type="ECO:0000313" key="14">
    <source>
        <dbReference type="Proteomes" id="UP000437017"/>
    </source>
</evidence>
<evidence type="ECO:0000256" key="1">
    <source>
        <dbReference type="ARBA" id="ARBA00004123"/>
    </source>
</evidence>
<feature type="compositionally biased region" description="Polar residues" evidence="11">
    <location>
        <begin position="201"/>
        <end position="218"/>
    </location>
</feature>
<keyword evidence="8" id="KW-0238">DNA-binding</keyword>
<dbReference type="InterPro" id="IPR030094">
    <property type="entry name" value="ARID1A_ARID_BRIGHT_DNA-bd"/>
</dbReference>
<keyword evidence="14" id="KW-1185">Reference proteome</keyword>
<dbReference type="GO" id="GO:0016514">
    <property type="term" value="C:SWI/SNF complex"/>
    <property type="evidence" value="ECO:0007669"/>
    <property type="project" value="InterPro"/>
</dbReference>
<dbReference type="SUPFAM" id="SSF46774">
    <property type="entry name" value="ARID-like"/>
    <property type="match status" value="1"/>
</dbReference>
<feature type="compositionally biased region" description="Low complexity" evidence="11">
    <location>
        <begin position="81"/>
        <end position="92"/>
    </location>
</feature>
<feature type="compositionally biased region" description="Low complexity" evidence="11">
    <location>
        <begin position="129"/>
        <end position="145"/>
    </location>
</feature>
<dbReference type="Gene3D" id="1.10.150.60">
    <property type="entry name" value="ARID DNA-binding domain"/>
    <property type="match status" value="1"/>
</dbReference>
<evidence type="ECO:0000259" key="12">
    <source>
        <dbReference type="PROSITE" id="PS51011"/>
    </source>
</evidence>
<dbReference type="PANTHER" id="PTHR12656">
    <property type="entry name" value="BRG-1 ASSOCIATED FACTOR 250 BAF250"/>
    <property type="match status" value="1"/>
</dbReference>
<keyword evidence="5" id="KW-0524">Neurogenesis</keyword>
<keyword evidence="7" id="KW-0805">Transcription regulation</keyword>
<organism evidence="13 14">
    <name type="scientific">Balaenoptera physalus</name>
    <name type="common">Fin whale</name>
    <name type="synonym">Balaena physalus</name>
    <dbReference type="NCBI Taxonomy" id="9770"/>
    <lineage>
        <taxon>Eukaryota</taxon>
        <taxon>Metazoa</taxon>
        <taxon>Chordata</taxon>
        <taxon>Craniata</taxon>
        <taxon>Vertebrata</taxon>
        <taxon>Euteleostomi</taxon>
        <taxon>Mammalia</taxon>
        <taxon>Eutheria</taxon>
        <taxon>Laurasiatheria</taxon>
        <taxon>Artiodactyla</taxon>
        <taxon>Whippomorpha</taxon>
        <taxon>Cetacea</taxon>
        <taxon>Mysticeti</taxon>
        <taxon>Balaenopteridae</taxon>
        <taxon>Balaenoptera</taxon>
    </lineage>
</organism>
<feature type="compositionally biased region" description="Low complexity" evidence="11">
    <location>
        <begin position="265"/>
        <end position="292"/>
    </location>
</feature>
<sequence>MPSSPMDQMGKMRPQPYGGTNPYSQQQGPPSGPQQGHGYPGQPYGSQTPQRYPMTMQGRAQSTMGGLSYAQQELSQDSFGSQASSAPSMTSSKGGQEDMNLSLQSRPSSLPDLSGSIDDLPMGTEGALSPGVSTSGISSSQGEQSNPAQSPFSPHTSPHLPGIRGPSPSPVGSPASVAQSRSGPLSPAAVPGNQMPPRPPSGQSDSIMHPSMNQSSIAQDRGYMQRNPQMPQYSSPQPGSALSPRQPSGGQMHTGMGSYQQNSMGSYGPQGSQYGPQGGYPRQPNYNALPNANYPSAGMAGSMNPMGAGGQMHGQPGIPPYGTLPPGRMSHASMGNRPYGPNMANMPPQVGSGMCPPPGGMNRKTQETAVAMHVAANSIQNRPPGYPNMNQGGIMGTGPPYGQGINSMAGMINPQGPPYPMGGTMANNSAGMAASPEMMGLGDVKLTPATKMNNKADGTPKTESKSKKSSSSTTTNEKITKLYELGGEPERKMWVDRYLAFTEEKAMGMTNLPAVGRKPLDLYRLYVSVKEIGGLTQVNKNKKWRELATNLNVGTSSSAASSLKKQYIQCLYAFECKIERGEDPPPDIFAAADSKKSQPKIQPPSPAGSGSMQGPQTPQSTSSSMAEGGDLKPPTPASTPHSQIPPLPGMRSNSVGIQDAFPDGSDPTFQKRNSMTPNPGYQPSMNTSDMMGRMSYEPNKDPYGSMRKAPGSDPFMSSGQGPNGGMGDPYSRAAGPGLGNVAMGPRQHYPYGGPYDRVRTEPGIGPEGNMGTAAPQPNLMPSNPDSGMYSPSRYPAQPQPQPQPQQQRHDSYGNQFSAQGTPSSSPFPSQQTTMYQQQQQNYKRPMDGTYGPPAKRHEGEMYSVPYSTGQGQPQQQQLPPAQPQPASQQQAAQPSPQQDVYNQYGNAYPATAAAATERRPAGGPQNQFPFQFGRDRAAYHGVNRTEEMLHTDQRANHEGPWPSHGTRQPPYGPSAPVPPMTRPPPSNYQPPPSMQNHIPQVSSPAPLPRPMENRTSPSKSPFLHSGMKMQKAGPPVPASHIAPAPVQPPMIRRDITFPPGSVEATQPVLKQRRRLTMKDIESTWALDTINILLYDDNSIMTFNLSQLPGLLELLVEYFRRCLIEIFGILKEYEVGDPGQRTLLDPGRFSKASSPAPVEGEEEEDLLGPKLEEEEEEEVIENDEEMAFAGKDKAASENSEEKLISKFDRLPVKIVQKNDPFVVDCSDKLGRVQEFDSGLLHWRIGGGDTTEHIQTHFESKTELLPSRPHVPCPPVTRKVSSSPQVVELPLMLLPFLLISDWFRRGHCYFF</sequence>
<feature type="region of interest" description="Disordered" evidence="11">
    <location>
        <begin position="1"/>
        <end position="292"/>
    </location>
</feature>
<feature type="compositionally biased region" description="Low complexity" evidence="11">
    <location>
        <begin position="819"/>
        <end position="840"/>
    </location>
</feature>
<evidence type="ECO:0000256" key="5">
    <source>
        <dbReference type="ARBA" id="ARBA00022902"/>
    </source>
</evidence>
<proteinExistence type="predicted"/>
<dbReference type="GO" id="GO:0071565">
    <property type="term" value="C:nBAF complex"/>
    <property type="evidence" value="ECO:0007669"/>
    <property type="project" value="TreeGrafter"/>
</dbReference>
<dbReference type="GO" id="GO:0003677">
    <property type="term" value="F:DNA binding"/>
    <property type="evidence" value="ECO:0007669"/>
    <property type="project" value="UniProtKB-KW"/>
</dbReference>
<feature type="compositionally biased region" description="Polar residues" evidence="11">
    <location>
        <begin position="146"/>
        <end position="156"/>
    </location>
</feature>
<comment type="caution">
    <text evidence="13">The sequence shown here is derived from an EMBL/GenBank/DDBJ whole genome shotgun (WGS) entry which is preliminary data.</text>
</comment>
<evidence type="ECO:0000256" key="2">
    <source>
        <dbReference type="ARBA" id="ARBA00022481"/>
    </source>
</evidence>
<name>A0A643C057_BALPH</name>
<feature type="domain" description="ARID" evidence="12">
    <location>
        <begin position="488"/>
        <end position="579"/>
    </location>
</feature>
<dbReference type="GO" id="GO:0005654">
    <property type="term" value="C:nucleoplasm"/>
    <property type="evidence" value="ECO:0007669"/>
    <property type="project" value="TreeGrafter"/>
</dbReference>
<dbReference type="Pfam" id="PF01388">
    <property type="entry name" value="ARID"/>
    <property type="match status" value="1"/>
</dbReference>
<dbReference type="Proteomes" id="UP000437017">
    <property type="component" value="Unassembled WGS sequence"/>
</dbReference>
<dbReference type="GO" id="GO:0006338">
    <property type="term" value="P:chromatin remodeling"/>
    <property type="evidence" value="ECO:0007669"/>
    <property type="project" value="InterPro"/>
</dbReference>
<dbReference type="OrthoDB" id="8709537at2759"/>
<keyword evidence="4" id="KW-0156">Chromatin regulator</keyword>
<keyword evidence="9" id="KW-0804">Transcription</keyword>
<evidence type="ECO:0000256" key="9">
    <source>
        <dbReference type="ARBA" id="ARBA00023163"/>
    </source>
</evidence>
<dbReference type="SMART" id="SM01014">
    <property type="entry name" value="ARID"/>
    <property type="match status" value="1"/>
</dbReference>
<reference evidence="13 14" key="1">
    <citation type="journal article" date="2019" name="PLoS ONE">
        <title>Genomic analyses reveal an absence of contemporary introgressive admixture between fin whales and blue whales, despite known hybrids.</title>
        <authorList>
            <person name="Westbury M.V."/>
            <person name="Petersen B."/>
            <person name="Lorenzen E.D."/>
        </authorList>
    </citation>
    <scope>NUCLEOTIDE SEQUENCE [LARGE SCALE GENOMIC DNA]</scope>
    <source>
        <strain evidence="13">FinWhale-01</strain>
    </source>
</reference>
<feature type="compositionally biased region" description="Polar residues" evidence="11">
    <location>
        <begin position="667"/>
        <end position="689"/>
    </location>
</feature>
<evidence type="ECO:0000256" key="10">
    <source>
        <dbReference type="ARBA" id="ARBA00023242"/>
    </source>
</evidence>
<comment type="subcellular location">
    <subcellularLocation>
        <location evidence="1">Nucleus</location>
    </subcellularLocation>
</comment>
<keyword evidence="6" id="KW-0007">Acetylation</keyword>
<feature type="compositionally biased region" description="Low complexity" evidence="11">
    <location>
        <begin position="22"/>
        <end position="47"/>
    </location>
</feature>
<evidence type="ECO:0000256" key="11">
    <source>
        <dbReference type="SAM" id="MobiDB-lite"/>
    </source>
</evidence>
<feature type="region of interest" description="Disordered" evidence="11">
    <location>
        <begin position="584"/>
        <end position="1019"/>
    </location>
</feature>
<evidence type="ECO:0000313" key="13">
    <source>
        <dbReference type="EMBL" id="KAB0393564.1"/>
    </source>
</evidence>
<keyword evidence="10" id="KW-0539">Nucleus</keyword>